<reference evidence="14" key="1">
    <citation type="submission" date="2023-07" db="EMBL/GenBank/DDBJ databases">
        <title>draft genome sequence of fig (Ficus carica).</title>
        <authorList>
            <person name="Takahashi T."/>
            <person name="Nishimura K."/>
        </authorList>
    </citation>
    <scope>NUCLEOTIDE SEQUENCE</scope>
</reference>
<evidence type="ECO:0000256" key="5">
    <source>
        <dbReference type="ARBA" id="ARBA00022729"/>
    </source>
</evidence>
<gene>
    <name evidence="14" type="ORF">TIFTF001_048098</name>
</gene>
<evidence type="ECO:0000256" key="9">
    <source>
        <dbReference type="ARBA" id="ARBA00023136"/>
    </source>
</evidence>
<evidence type="ECO:0000256" key="4">
    <source>
        <dbReference type="ARBA" id="ARBA00022692"/>
    </source>
</evidence>
<evidence type="ECO:0000256" key="10">
    <source>
        <dbReference type="ARBA" id="ARBA00023180"/>
    </source>
</evidence>
<protein>
    <recommendedName>
        <fullName evidence="13">Malectin-like domain-containing protein</fullName>
    </recommendedName>
</protein>
<dbReference type="AlphaFoldDB" id="A0AA87ZR55"/>
<evidence type="ECO:0000256" key="8">
    <source>
        <dbReference type="ARBA" id="ARBA00022989"/>
    </source>
</evidence>
<evidence type="ECO:0000256" key="6">
    <source>
        <dbReference type="ARBA" id="ARBA00022741"/>
    </source>
</evidence>
<dbReference type="EMBL" id="BTGU01005871">
    <property type="protein sequence ID" value="GMN31528.1"/>
    <property type="molecule type" value="Genomic_DNA"/>
</dbReference>
<keyword evidence="2" id="KW-0723">Serine/threonine-protein kinase</keyword>
<accession>A0AA87ZR55</accession>
<keyword evidence="8 12" id="KW-1133">Transmembrane helix</keyword>
<name>A0AA87ZR55_FICCA</name>
<evidence type="ECO:0000313" key="14">
    <source>
        <dbReference type="EMBL" id="GMN31528.1"/>
    </source>
</evidence>
<feature type="compositionally biased region" description="Polar residues" evidence="11">
    <location>
        <begin position="418"/>
        <end position="430"/>
    </location>
</feature>
<comment type="subcellular location">
    <subcellularLocation>
        <location evidence="1">Membrane</location>
        <topology evidence="1">Single-pass type I membrane protein</topology>
    </subcellularLocation>
</comment>
<evidence type="ECO:0000256" key="11">
    <source>
        <dbReference type="SAM" id="MobiDB-lite"/>
    </source>
</evidence>
<dbReference type="GO" id="GO:0016020">
    <property type="term" value="C:membrane"/>
    <property type="evidence" value="ECO:0007669"/>
    <property type="project" value="UniProtKB-SubCell"/>
</dbReference>
<evidence type="ECO:0000256" key="2">
    <source>
        <dbReference type="ARBA" id="ARBA00022527"/>
    </source>
</evidence>
<evidence type="ECO:0000256" key="1">
    <source>
        <dbReference type="ARBA" id="ARBA00004479"/>
    </source>
</evidence>
<dbReference type="PANTHER" id="PTHR34590:SF15">
    <property type="entry name" value="PROTEIN KINASE DOMAIN-CONTAINING PROTEIN"/>
    <property type="match status" value="1"/>
</dbReference>
<keyword evidence="10" id="KW-0325">Glycoprotein</keyword>
<evidence type="ECO:0000256" key="7">
    <source>
        <dbReference type="ARBA" id="ARBA00022840"/>
    </source>
</evidence>
<keyword evidence="15" id="KW-1185">Reference proteome</keyword>
<dbReference type="Gene3D" id="3.30.200.20">
    <property type="entry name" value="Phosphorylase Kinase, domain 1"/>
    <property type="match status" value="1"/>
</dbReference>
<comment type="caution">
    <text evidence="14">The sequence shown here is derived from an EMBL/GenBank/DDBJ whole genome shotgun (WGS) entry which is preliminary data.</text>
</comment>
<keyword evidence="2" id="KW-0418">Kinase</keyword>
<keyword evidence="3" id="KW-0808">Transferase</keyword>
<evidence type="ECO:0000256" key="12">
    <source>
        <dbReference type="SAM" id="Phobius"/>
    </source>
</evidence>
<evidence type="ECO:0000256" key="3">
    <source>
        <dbReference type="ARBA" id="ARBA00022679"/>
    </source>
</evidence>
<dbReference type="FunFam" id="2.60.120.430:FF:000007">
    <property type="entry name" value="FERONIA receptor-like kinase"/>
    <property type="match status" value="1"/>
</dbReference>
<dbReference type="GO" id="GO:0004674">
    <property type="term" value="F:protein serine/threonine kinase activity"/>
    <property type="evidence" value="ECO:0007669"/>
    <property type="project" value="UniProtKB-KW"/>
</dbReference>
<dbReference type="Proteomes" id="UP001187192">
    <property type="component" value="Unassembled WGS sequence"/>
</dbReference>
<keyword evidence="7" id="KW-0067">ATP-binding</keyword>
<keyword evidence="6" id="KW-0547">Nucleotide-binding</keyword>
<keyword evidence="9 12" id="KW-0472">Membrane</keyword>
<sequence length="522" mass="58794">MASNYMKNFALIILTLIYFSFNHGLLLMTTVASTPLYDPEENIPLNCGSPDDQPANDDRKWIADREKESRYSLIESDGQSKSDRFVPISQGSVEMVPYMTARVSRSQFTYSFQVTPGLLYCQSRTLHSAQELQRISPRGILEPAGVHERVLRQCGWQAEKLNITFLPFPSSSYENPVNSSYVFVNGIQIVSMPLSLYYTQAGDQGPPFIGMGSNFGDYSSKALQTVNRLNVGGSAISPMEDTGMYREWTEDTPYRMGKGFAPSDTSKRLKYTIIKDYTAPDNVYRTAITMGNNATDNNLRNLTWRLPVDSEFDYLVRLHFCEFLDLYTKPQDRMFRIYLDYQTADNSFSVIKWSGENGVPIYKDYVVKILDEDYVFVDLHTRASDSSYEDVILNGIELFKLSSYDGNLAGPNPPLSGSPESVQTPNPTTNKSKNKALLLIALGSGVAGFLVLLSMVCCVVLLRLRKEKRRPSSYKRKSSKSTRGSSRRLPEQLCQRFSFSEIKSATNNFEQALEIGRGGFGN</sequence>
<dbReference type="InterPro" id="IPR045272">
    <property type="entry name" value="ANXUR1/2-like"/>
</dbReference>
<organism evidence="14 15">
    <name type="scientific">Ficus carica</name>
    <name type="common">Common fig</name>
    <dbReference type="NCBI Taxonomy" id="3494"/>
    <lineage>
        <taxon>Eukaryota</taxon>
        <taxon>Viridiplantae</taxon>
        <taxon>Streptophyta</taxon>
        <taxon>Embryophyta</taxon>
        <taxon>Tracheophyta</taxon>
        <taxon>Spermatophyta</taxon>
        <taxon>Magnoliopsida</taxon>
        <taxon>eudicotyledons</taxon>
        <taxon>Gunneridae</taxon>
        <taxon>Pentapetalae</taxon>
        <taxon>rosids</taxon>
        <taxon>fabids</taxon>
        <taxon>Rosales</taxon>
        <taxon>Moraceae</taxon>
        <taxon>Ficeae</taxon>
        <taxon>Ficus</taxon>
    </lineage>
</organism>
<evidence type="ECO:0000259" key="13">
    <source>
        <dbReference type="Pfam" id="PF12819"/>
    </source>
</evidence>
<keyword evidence="5" id="KW-0732">Signal</keyword>
<proteinExistence type="predicted"/>
<evidence type="ECO:0000313" key="15">
    <source>
        <dbReference type="Proteomes" id="UP001187192"/>
    </source>
</evidence>
<dbReference type="InterPro" id="IPR024788">
    <property type="entry name" value="Malectin-like_Carb-bd_dom"/>
</dbReference>
<feature type="region of interest" description="Disordered" evidence="11">
    <location>
        <begin position="410"/>
        <end position="430"/>
    </location>
</feature>
<dbReference type="GO" id="GO:0005524">
    <property type="term" value="F:ATP binding"/>
    <property type="evidence" value="ECO:0007669"/>
    <property type="project" value="UniProtKB-KW"/>
</dbReference>
<feature type="non-terminal residue" evidence="14">
    <location>
        <position position="522"/>
    </location>
</feature>
<keyword evidence="4 12" id="KW-0812">Transmembrane</keyword>
<dbReference type="GO" id="GO:0004714">
    <property type="term" value="F:transmembrane receptor protein tyrosine kinase activity"/>
    <property type="evidence" value="ECO:0007669"/>
    <property type="project" value="InterPro"/>
</dbReference>
<feature type="transmembrane region" description="Helical" evidence="12">
    <location>
        <begin position="436"/>
        <end position="462"/>
    </location>
</feature>
<dbReference type="Gene3D" id="2.60.120.430">
    <property type="entry name" value="Galactose-binding lectin"/>
    <property type="match status" value="2"/>
</dbReference>
<feature type="domain" description="Malectin-like" evidence="13">
    <location>
        <begin position="182"/>
        <end position="400"/>
    </location>
</feature>
<dbReference type="Pfam" id="PF12819">
    <property type="entry name" value="Malectin_like"/>
    <property type="match status" value="1"/>
</dbReference>
<dbReference type="PANTHER" id="PTHR34590">
    <property type="entry name" value="OS03G0124300 PROTEIN-RELATED"/>
    <property type="match status" value="1"/>
</dbReference>